<evidence type="ECO:0000313" key="3">
    <source>
        <dbReference type="Proteomes" id="UP000614287"/>
    </source>
</evidence>
<dbReference type="RefSeq" id="WP_189493648.1">
    <property type="nucleotide sequence ID" value="NZ_BMZG01000010.1"/>
</dbReference>
<reference evidence="2" key="2">
    <citation type="submission" date="2020-09" db="EMBL/GenBank/DDBJ databases">
        <authorList>
            <person name="Sun Q."/>
            <person name="Kim S."/>
        </authorList>
    </citation>
    <scope>NUCLEOTIDE SEQUENCE</scope>
    <source>
        <strain evidence="2">KCTC 32501</strain>
    </source>
</reference>
<keyword evidence="1" id="KW-1133">Transmembrane helix</keyword>
<evidence type="ECO:0000313" key="2">
    <source>
        <dbReference type="EMBL" id="GHA77593.1"/>
    </source>
</evidence>
<dbReference type="AlphaFoldDB" id="A0A8J3CPA4"/>
<dbReference type="Proteomes" id="UP000614287">
    <property type="component" value="Unassembled WGS sequence"/>
</dbReference>
<sequence length="117" mass="12986">MLAFFVVALVVMVPLGVFASGGADGGMATLGILGALLVFALSIAYLVISVIFMVRRLHDLNKSGHWLWLFWCSMRFKWCVCLVKLRHHGILVIDVEADQLPLALISQYLQLKESAQI</sequence>
<gene>
    <name evidence="2" type="ORF">GCM10009007_18140</name>
</gene>
<dbReference type="Pfam" id="PF05656">
    <property type="entry name" value="DUF805"/>
    <property type="match status" value="1"/>
</dbReference>
<keyword evidence="1" id="KW-0472">Membrane</keyword>
<evidence type="ECO:0000256" key="1">
    <source>
        <dbReference type="SAM" id="Phobius"/>
    </source>
</evidence>
<accession>A0A8J3CPA4</accession>
<dbReference type="GO" id="GO:0016020">
    <property type="term" value="C:membrane"/>
    <property type="evidence" value="ECO:0007669"/>
    <property type="project" value="InterPro"/>
</dbReference>
<proteinExistence type="predicted"/>
<dbReference type="EMBL" id="BMZG01000010">
    <property type="protein sequence ID" value="GHA77593.1"/>
    <property type="molecule type" value="Genomic_DNA"/>
</dbReference>
<feature type="transmembrane region" description="Helical" evidence="1">
    <location>
        <begin position="29"/>
        <end position="54"/>
    </location>
</feature>
<keyword evidence="3" id="KW-1185">Reference proteome</keyword>
<reference evidence="2" key="1">
    <citation type="journal article" date="2014" name="Int. J. Syst. Evol. Microbiol.">
        <title>Complete genome sequence of Corynebacterium casei LMG S-19264T (=DSM 44701T), isolated from a smear-ripened cheese.</title>
        <authorList>
            <consortium name="US DOE Joint Genome Institute (JGI-PGF)"/>
            <person name="Walter F."/>
            <person name="Albersmeier A."/>
            <person name="Kalinowski J."/>
            <person name="Ruckert C."/>
        </authorList>
    </citation>
    <scope>NUCLEOTIDE SEQUENCE</scope>
    <source>
        <strain evidence="2">KCTC 32501</strain>
    </source>
</reference>
<dbReference type="InterPro" id="IPR008523">
    <property type="entry name" value="DUF805"/>
</dbReference>
<protein>
    <submittedName>
        <fullName evidence="2">Uncharacterized protein</fullName>
    </submittedName>
</protein>
<comment type="caution">
    <text evidence="2">The sequence shown here is derived from an EMBL/GenBank/DDBJ whole genome shotgun (WGS) entry which is preliminary data.</text>
</comment>
<organism evidence="2 3">
    <name type="scientific">Formosimonas limnophila</name>
    <dbReference type="NCBI Taxonomy" id="1384487"/>
    <lineage>
        <taxon>Bacteria</taxon>
        <taxon>Pseudomonadati</taxon>
        <taxon>Pseudomonadota</taxon>
        <taxon>Betaproteobacteria</taxon>
        <taxon>Burkholderiales</taxon>
        <taxon>Burkholderiaceae</taxon>
        <taxon>Formosimonas</taxon>
    </lineage>
</organism>
<name>A0A8J3CPA4_9BURK</name>
<keyword evidence="1" id="KW-0812">Transmembrane</keyword>